<organism evidence="1 2">
    <name type="scientific">Turnera subulata</name>
    <dbReference type="NCBI Taxonomy" id="218843"/>
    <lineage>
        <taxon>Eukaryota</taxon>
        <taxon>Viridiplantae</taxon>
        <taxon>Streptophyta</taxon>
        <taxon>Embryophyta</taxon>
        <taxon>Tracheophyta</taxon>
        <taxon>Spermatophyta</taxon>
        <taxon>Magnoliopsida</taxon>
        <taxon>eudicotyledons</taxon>
        <taxon>Gunneridae</taxon>
        <taxon>Pentapetalae</taxon>
        <taxon>rosids</taxon>
        <taxon>fabids</taxon>
        <taxon>Malpighiales</taxon>
        <taxon>Passifloraceae</taxon>
        <taxon>Turnera</taxon>
    </lineage>
</organism>
<evidence type="ECO:0000313" key="1">
    <source>
        <dbReference type="EMBL" id="KAJ4850610.1"/>
    </source>
</evidence>
<reference evidence="1" key="2">
    <citation type="journal article" date="2023" name="Plants (Basel)">
        <title>Annotation of the Turnera subulata (Passifloraceae) Draft Genome Reveals the S-Locus Evolved after the Divergence of Turneroideae from Passifloroideae in a Stepwise Manner.</title>
        <authorList>
            <person name="Henning P.M."/>
            <person name="Roalson E.H."/>
            <person name="Mir W."/>
            <person name="McCubbin A.G."/>
            <person name="Shore J.S."/>
        </authorList>
    </citation>
    <scope>NUCLEOTIDE SEQUENCE</scope>
    <source>
        <strain evidence="1">F60SS</strain>
    </source>
</reference>
<dbReference type="Proteomes" id="UP001141552">
    <property type="component" value="Unassembled WGS sequence"/>
</dbReference>
<dbReference type="EMBL" id="JAKUCV010000271">
    <property type="protein sequence ID" value="KAJ4850610.1"/>
    <property type="molecule type" value="Genomic_DNA"/>
</dbReference>
<proteinExistence type="predicted"/>
<dbReference type="AlphaFoldDB" id="A0A9Q0GKF5"/>
<gene>
    <name evidence="1" type="ORF">Tsubulata_024340</name>
</gene>
<feature type="non-terminal residue" evidence="1">
    <location>
        <position position="38"/>
    </location>
</feature>
<comment type="caution">
    <text evidence="1">The sequence shown here is derived from an EMBL/GenBank/DDBJ whole genome shotgun (WGS) entry which is preliminary data.</text>
</comment>
<keyword evidence="2" id="KW-1185">Reference proteome</keyword>
<reference evidence="1" key="1">
    <citation type="submission" date="2022-02" db="EMBL/GenBank/DDBJ databases">
        <authorList>
            <person name="Henning P.M."/>
            <person name="McCubbin A.G."/>
            <person name="Shore J.S."/>
        </authorList>
    </citation>
    <scope>NUCLEOTIDE SEQUENCE</scope>
    <source>
        <strain evidence="1">F60SS</strain>
        <tissue evidence="1">Leaves</tissue>
    </source>
</reference>
<sequence length="38" mass="4209">LILVIIKIGRSQKRSYRLLPVSFFPPADHVTSDTLGIG</sequence>
<evidence type="ECO:0000313" key="2">
    <source>
        <dbReference type="Proteomes" id="UP001141552"/>
    </source>
</evidence>
<protein>
    <submittedName>
        <fullName evidence="1">Uncharacterized protein</fullName>
    </submittedName>
</protein>
<accession>A0A9Q0GKF5</accession>
<name>A0A9Q0GKF5_9ROSI</name>